<dbReference type="OrthoDB" id="3797827at2759"/>
<organism evidence="1 2">
    <name type="scientific">Periconia macrospinosa</name>
    <dbReference type="NCBI Taxonomy" id="97972"/>
    <lineage>
        <taxon>Eukaryota</taxon>
        <taxon>Fungi</taxon>
        <taxon>Dikarya</taxon>
        <taxon>Ascomycota</taxon>
        <taxon>Pezizomycotina</taxon>
        <taxon>Dothideomycetes</taxon>
        <taxon>Pleosporomycetidae</taxon>
        <taxon>Pleosporales</taxon>
        <taxon>Massarineae</taxon>
        <taxon>Periconiaceae</taxon>
        <taxon>Periconia</taxon>
    </lineage>
</organism>
<name>A0A2V1D6H1_9PLEO</name>
<evidence type="ECO:0000313" key="1">
    <source>
        <dbReference type="EMBL" id="PVH93706.1"/>
    </source>
</evidence>
<proteinExistence type="predicted"/>
<dbReference type="AlphaFoldDB" id="A0A2V1D6H1"/>
<gene>
    <name evidence="1" type="ORF">DM02DRAFT_661715</name>
</gene>
<reference evidence="1 2" key="1">
    <citation type="journal article" date="2018" name="Sci. Rep.">
        <title>Comparative genomics provides insights into the lifestyle and reveals functional heterogeneity of dark septate endophytic fungi.</title>
        <authorList>
            <person name="Knapp D.G."/>
            <person name="Nemeth J.B."/>
            <person name="Barry K."/>
            <person name="Hainaut M."/>
            <person name="Henrissat B."/>
            <person name="Johnson J."/>
            <person name="Kuo A."/>
            <person name="Lim J.H.P."/>
            <person name="Lipzen A."/>
            <person name="Nolan M."/>
            <person name="Ohm R.A."/>
            <person name="Tamas L."/>
            <person name="Grigoriev I.V."/>
            <person name="Spatafora J.W."/>
            <person name="Nagy L.G."/>
            <person name="Kovacs G.M."/>
        </authorList>
    </citation>
    <scope>NUCLEOTIDE SEQUENCE [LARGE SCALE GENOMIC DNA]</scope>
    <source>
        <strain evidence="1 2">DSE2036</strain>
    </source>
</reference>
<evidence type="ECO:0008006" key="3">
    <source>
        <dbReference type="Google" id="ProtNLM"/>
    </source>
</evidence>
<protein>
    <recommendedName>
        <fullName evidence="3">F-box domain-containing protein</fullName>
    </recommendedName>
</protein>
<dbReference type="Proteomes" id="UP000244855">
    <property type="component" value="Unassembled WGS sequence"/>
</dbReference>
<sequence>MRLGFFGLLPREIRDKIFELAIEADKPLDFRGCCGRFSKDLVEPGNCPFHNHRYRYPHIWPSRFALLWTSRTLSKEIQNTIYSKVTLRITADPETVMPQPQSLPRKEDENWMIAARFRHLEITVHPIGIRNEAFTTYTAALGALVDKVLFFADGRSPSWPADNIKRQVTLNLGRIFEERLPFNVSLASYAGGQEPYPPLFVLRRLDEVIQLISRLEPAADITIAAMTQLSTGKDRGRSYLDGLRRWVEERGMGFEEKTRTECPQPQYVESYSALGARHLHFV</sequence>
<keyword evidence="2" id="KW-1185">Reference proteome</keyword>
<accession>A0A2V1D6H1</accession>
<evidence type="ECO:0000313" key="2">
    <source>
        <dbReference type="Proteomes" id="UP000244855"/>
    </source>
</evidence>
<dbReference type="EMBL" id="KZ805573">
    <property type="protein sequence ID" value="PVH93706.1"/>
    <property type="molecule type" value="Genomic_DNA"/>
</dbReference>